<sequence>MSHIVAWHLPAGLRSLLPLRFERRLVLLLIGIACAHLAFVLLPYRSDETREWAGNLFFIPPFVISAVLALRVAARHPAQRASWLWFGTGQLGWATGQIIYAYLDLMGTSPYPSAADAFFLALIPCFITGLLLFNRSPVPRKQRLILALDTLIIVFALAGAYWEVAIGRSIESHQGSTFALAVGLAYPTADLVLIALLTVFCVWRPREFAAPNTLALTVGLLSLLMADAGYQIKTAAESYQVGFGLDLFWTSAATLFGVAAALTGAPLTRGRIRWERVTQNWLRAADFAQVALPYLAIAMALSLAILHYLFPDHEAGGVILMAFVVVTLSSGRQFLTQQEARQLQRDLDLQAKHDPLTGLVNRGHLVQLLDYAIERADSRYGVAVLFIDLDRFKSVNDIYGHTAGDNLLRNVAQRLQNEVRRNDIVARQGGDEFVVVATGVLHASAVHDLGRRLLQALSRPYTVGTESVTLSASIGVTLCPAESVDASEALRNADIAMYEAKRRGRNSVQFYNQHIEKQTSEIHRIEVQLRGAIERGELRVVYQPLVSLDSRQVRSAEALLRWDSPVLGPVSPAVFIPVAEQRGLIHAIGSWVLDTAMGQLSVWRATGHPDLSVSVNVSPLQFERDDFIAQVRAALDRHHLPGSALTLELTEGSLLTDFDASNIKLRQLRALGIQVALDDFGTGYSSLAYLRTLHVDIVKIDRSFIWAIQDDGLTFVEAIVRIAHHLKLRIVAEGIETLEQCSSLQHLSCDLGQGYLFAKPLAADRFAAFAAQAGCPTVPEAST</sequence>
<dbReference type="InterPro" id="IPR035919">
    <property type="entry name" value="EAL_sf"/>
</dbReference>
<dbReference type="NCBIfam" id="TIGR00254">
    <property type="entry name" value="GGDEF"/>
    <property type="match status" value="1"/>
</dbReference>
<dbReference type="SUPFAM" id="SSF141868">
    <property type="entry name" value="EAL domain-like"/>
    <property type="match status" value="1"/>
</dbReference>
<accession>C1CX76</accession>
<dbReference type="KEGG" id="ddr:Deide_18060"/>
<dbReference type="InterPro" id="IPR052155">
    <property type="entry name" value="Biofilm_reg_signaling"/>
</dbReference>
<gene>
    <name evidence="4" type="ordered locus">Deide_18060</name>
</gene>
<feature type="transmembrane region" description="Helical" evidence="1">
    <location>
        <begin position="145"/>
        <end position="166"/>
    </location>
</feature>
<feature type="transmembrane region" description="Helical" evidence="1">
    <location>
        <begin position="247"/>
        <end position="267"/>
    </location>
</feature>
<reference evidence="4 5" key="1">
    <citation type="journal article" date="2009" name="PLoS Genet.">
        <title>Alliance of proteomics and genomics to unravel the specificities of Sahara bacterium Deinococcus deserti.</title>
        <authorList>
            <person name="de Groot A."/>
            <person name="Dulermo R."/>
            <person name="Ortet P."/>
            <person name="Blanchard L."/>
            <person name="Guerin P."/>
            <person name="Fernandez B."/>
            <person name="Vacherie B."/>
            <person name="Dossat C."/>
            <person name="Jolivet E."/>
            <person name="Siguier P."/>
            <person name="Chandler M."/>
            <person name="Barakat M."/>
            <person name="Dedieu A."/>
            <person name="Barbe V."/>
            <person name="Heulin T."/>
            <person name="Sommer S."/>
            <person name="Achouak W."/>
            <person name="Armengaud J."/>
        </authorList>
    </citation>
    <scope>NUCLEOTIDE SEQUENCE [LARGE SCALE GENOMIC DNA]</scope>
    <source>
        <strain evidence="5">DSM 17065 / CIP 109153 / LMG 22923 / VCD115</strain>
    </source>
</reference>
<keyword evidence="1" id="KW-0812">Transmembrane</keyword>
<protein>
    <submittedName>
        <fullName evidence="4">Putative diguanylate cyclase/phosphodiesterase putative membrane protein</fullName>
    </submittedName>
</protein>
<dbReference type="PaxDb" id="546414-Deide_18060"/>
<dbReference type="Pfam" id="PF00563">
    <property type="entry name" value="EAL"/>
    <property type="match status" value="1"/>
</dbReference>
<dbReference type="InterPro" id="IPR000160">
    <property type="entry name" value="GGDEF_dom"/>
</dbReference>
<feature type="domain" description="GGDEF" evidence="3">
    <location>
        <begin position="380"/>
        <end position="513"/>
    </location>
</feature>
<dbReference type="HOGENOM" id="CLU_000445_129_3_0"/>
<organism evidence="4 5">
    <name type="scientific">Deinococcus deserti (strain DSM 17065 / CIP 109153 / LMG 22923 / VCD115)</name>
    <dbReference type="NCBI Taxonomy" id="546414"/>
    <lineage>
        <taxon>Bacteria</taxon>
        <taxon>Thermotogati</taxon>
        <taxon>Deinococcota</taxon>
        <taxon>Deinococci</taxon>
        <taxon>Deinococcales</taxon>
        <taxon>Deinococcaceae</taxon>
        <taxon>Deinococcus</taxon>
    </lineage>
</organism>
<evidence type="ECO:0000259" key="2">
    <source>
        <dbReference type="PROSITE" id="PS50883"/>
    </source>
</evidence>
<dbReference type="SUPFAM" id="SSF55073">
    <property type="entry name" value="Nucleotide cyclase"/>
    <property type="match status" value="1"/>
</dbReference>
<dbReference type="InterPro" id="IPR029787">
    <property type="entry name" value="Nucleotide_cyclase"/>
</dbReference>
<keyword evidence="5" id="KW-1185">Reference proteome</keyword>
<dbReference type="eggNOG" id="COG5001">
    <property type="taxonomic scope" value="Bacteria"/>
</dbReference>
<dbReference type="Gene3D" id="3.30.70.270">
    <property type="match status" value="1"/>
</dbReference>
<feature type="transmembrane region" description="Helical" evidence="1">
    <location>
        <begin position="287"/>
        <end position="310"/>
    </location>
</feature>
<feature type="transmembrane region" description="Helical" evidence="1">
    <location>
        <begin position="178"/>
        <end position="202"/>
    </location>
</feature>
<dbReference type="Gene3D" id="3.20.20.450">
    <property type="entry name" value="EAL domain"/>
    <property type="match status" value="1"/>
</dbReference>
<dbReference type="OrthoDB" id="23692at2"/>
<dbReference type="Proteomes" id="UP000002208">
    <property type="component" value="Chromosome"/>
</dbReference>
<dbReference type="InterPro" id="IPR043128">
    <property type="entry name" value="Rev_trsase/Diguanyl_cyclase"/>
</dbReference>
<dbReference type="SMART" id="SM00052">
    <property type="entry name" value="EAL"/>
    <property type="match status" value="1"/>
</dbReference>
<dbReference type="InterPro" id="IPR001633">
    <property type="entry name" value="EAL_dom"/>
</dbReference>
<dbReference type="PANTHER" id="PTHR44757">
    <property type="entry name" value="DIGUANYLATE CYCLASE DGCP"/>
    <property type="match status" value="1"/>
</dbReference>
<evidence type="ECO:0000313" key="4">
    <source>
        <dbReference type="EMBL" id="ACO46793.2"/>
    </source>
</evidence>
<feature type="transmembrane region" description="Helical" evidence="1">
    <location>
        <begin position="83"/>
        <end position="103"/>
    </location>
</feature>
<feature type="transmembrane region" description="Helical" evidence="1">
    <location>
        <begin position="115"/>
        <end position="133"/>
    </location>
</feature>
<dbReference type="FunFam" id="3.30.70.270:FF:000001">
    <property type="entry name" value="Diguanylate cyclase domain protein"/>
    <property type="match status" value="1"/>
</dbReference>
<dbReference type="PANTHER" id="PTHR44757:SF2">
    <property type="entry name" value="BIOFILM ARCHITECTURE MAINTENANCE PROTEIN MBAA"/>
    <property type="match status" value="1"/>
</dbReference>
<keyword evidence="1" id="KW-1133">Transmembrane helix</keyword>
<evidence type="ECO:0000259" key="3">
    <source>
        <dbReference type="PROSITE" id="PS50887"/>
    </source>
</evidence>
<dbReference type="Pfam" id="PF00990">
    <property type="entry name" value="GGDEF"/>
    <property type="match status" value="1"/>
</dbReference>
<dbReference type="CDD" id="cd01948">
    <property type="entry name" value="EAL"/>
    <property type="match status" value="1"/>
</dbReference>
<dbReference type="STRING" id="546414.Deide_18060"/>
<feature type="transmembrane region" description="Helical" evidence="1">
    <location>
        <begin position="214"/>
        <end position="232"/>
    </location>
</feature>
<dbReference type="PROSITE" id="PS50883">
    <property type="entry name" value="EAL"/>
    <property type="match status" value="1"/>
</dbReference>
<dbReference type="AlphaFoldDB" id="C1CX76"/>
<feature type="domain" description="EAL" evidence="2">
    <location>
        <begin position="522"/>
        <end position="774"/>
    </location>
</feature>
<dbReference type="PROSITE" id="PS50887">
    <property type="entry name" value="GGDEF"/>
    <property type="match status" value="1"/>
</dbReference>
<dbReference type="SMART" id="SM00267">
    <property type="entry name" value="GGDEF"/>
    <property type="match status" value="1"/>
</dbReference>
<name>C1CX76_DEIDV</name>
<evidence type="ECO:0000313" key="5">
    <source>
        <dbReference type="Proteomes" id="UP000002208"/>
    </source>
</evidence>
<dbReference type="EMBL" id="CP001114">
    <property type="protein sequence ID" value="ACO46793.2"/>
    <property type="molecule type" value="Genomic_DNA"/>
</dbReference>
<evidence type="ECO:0000256" key="1">
    <source>
        <dbReference type="SAM" id="Phobius"/>
    </source>
</evidence>
<proteinExistence type="predicted"/>
<feature type="transmembrane region" description="Helical" evidence="1">
    <location>
        <begin position="56"/>
        <end position="74"/>
    </location>
</feature>
<feature type="transmembrane region" description="Helical" evidence="1">
    <location>
        <begin position="25"/>
        <end position="44"/>
    </location>
</feature>
<dbReference type="CDD" id="cd01949">
    <property type="entry name" value="GGDEF"/>
    <property type="match status" value="1"/>
</dbReference>
<keyword evidence="1" id="KW-0472">Membrane</keyword>